<dbReference type="Gene3D" id="3.90.1140.10">
    <property type="entry name" value="Cyclic phosphodiesterase"/>
    <property type="match status" value="1"/>
</dbReference>
<proteinExistence type="predicted"/>
<dbReference type="AlphaFoldDB" id="A0AAD3TVY2"/>
<dbReference type="Pfam" id="PF07823">
    <property type="entry name" value="CPDase"/>
    <property type="match status" value="1"/>
</dbReference>
<evidence type="ECO:0008006" key="4">
    <source>
        <dbReference type="Google" id="ProtNLM"/>
    </source>
</evidence>
<dbReference type="Proteomes" id="UP001222932">
    <property type="component" value="Unassembled WGS sequence"/>
</dbReference>
<dbReference type="PANTHER" id="PTHR28141:SF1">
    <property type="entry name" value="2',3'-CYCLIC-NUCLEOTIDE 3'-PHOSPHODIESTERASE"/>
    <property type="match status" value="1"/>
</dbReference>
<dbReference type="SUPFAM" id="SSF55144">
    <property type="entry name" value="LigT-like"/>
    <property type="match status" value="1"/>
</dbReference>
<name>A0AAD3TVY2_9TREE</name>
<reference evidence="2" key="1">
    <citation type="journal article" date="2023" name="BMC Genomics">
        <title>Chromosome-level genome assemblies of Cutaneotrichosporon spp. (Trichosporonales, Basidiomycota) reveal imbalanced evolution between nucleotide sequences and chromosome synteny.</title>
        <authorList>
            <person name="Kobayashi Y."/>
            <person name="Kayamori A."/>
            <person name="Aoki K."/>
            <person name="Shiwa Y."/>
            <person name="Matsutani M."/>
            <person name="Fujita N."/>
            <person name="Sugita T."/>
            <person name="Iwasaki W."/>
            <person name="Tanaka N."/>
            <person name="Takashima M."/>
        </authorList>
    </citation>
    <scope>NUCLEOTIDE SEQUENCE</scope>
    <source>
        <strain evidence="2">HIS016</strain>
    </source>
</reference>
<protein>
    <recommendedName>
        <fullName evidence="4">2',3'-cyclic-nucleotide 3'-phosphodiesterase</fullName>
    </recommendedName>
</protein>
<dbReference type="GO" id="GO:0009187">
    <property type="term" value="P:cyclic nucleotide metabolic process"/>
    <property type="evidence" value="ECO:0007669"/>
    <property type="project" value="TreeGrafter"/>
</dbReference>
<dbReference type="EMBL" id="BTCM01000004">
    <property type="protein sequence ID" value="GMK57514.1"/>
    <property type="molecule type" value="Genomic_DNA"/>
</dbReference>
<reference evidence="2" key="2">
    <citation type="submission" date="2023-06" db="EMBL/GenBank/DDBJ databases">
        <authorList>
            <person name="Kobayashi Y."/>
            <person name="Kayamori A."/>
            <person name="Aoki K."/>
            <person name="Shiwa Y."/>
            <person name="Fujita N."/>
            <person name="Sugita T."/>
            <person name="Iwasaki W."/>
            <person name="Tanaka N."/>
            <person name="Takashima M."/>
        </authorList>
    </citation>
    <scope>NUCLEOTIDE SEQUENCE</scope>
    <source>
        <strain evidence="2">HIS016</strain>
    </source>
</reference>
<dbReference type="InterPro" id="IPR009097">
    <property type="entry name" value="Cyclic_Pdiesterase"/>
</dbReference>
<accession>A0AAD3TVY2</accession>
<evidence type="ECO:0000256" key="1">
    <source>
        <dbReference type="SAM" id="MobiDB-lite"/>
    </source>
</evidence>
<organism evidence="2 3">
    <name type="scientific">Cutaneotrichosporon spelunceum</name>
    <dbReference type="NCBI Taxonomy" id="1672016"/>
    <lineage>
        <taxon>Eukaryota</taxon>
        <taxon>Fungi</taxon>
        <taxon>Dikarya</taxon>
        <taxon>Basidiomycota</taxon>
        <taxon>Agaricomycotina</taxon>
        <taxon>Tremellomycetes</taxon>
        <taxon>Trichosporonales</taxon>
        <taxon>Trichosporonaceae</taxon>
        <taxon>Cutaneotrichosporon</taxon>
    </lineage>
</organism>
<feature type="compositionally biased region" description="Basic and acidic residues" evidence="1">
    <location>
        <begin position="111"/>
        <end position="128"/>
    </location>
</feature>
<comment type="caution">
    <text evidence="2">The sequence shown here is derived from an EMBL/GenBank/DDBJ whole genome shotgun (WGS) entry which is preliminary data.</text>
</comment>
<evidence type="ECO:0000313" key="2">
    <source>
        <dbReference type="EMBL" id="GMK57514.1"/>
    </source>
</evidence>
<sequence>MFDTLKADIAIKRQEKLEKKAPAGPHDEPFALRGFSLWLLPPLEAGKTLSDTIYKLASKAGSPAFMPHITLFTPRNPANMNANKLEKALHRGINASMLARDMDSEAPLLRSGDRGLRNKNDDAHDRPFEAAEPGLDVRLLRPTTGAHYYQCVFAPLDPTATPGLAALRGAVANYLGEPAEPYFPHLSLCYGDFDDAKKREVLANVGGDWPMDFTCTEAVVVDTNGTADKWRIVTAIRLT</sequence>
<evidence type="ECO:0000313" key="3">
    <source>
        <dbReference type="Proteomes" id="UP001222932"/>
    </source>
</evidence>
<keyword evidence="3" id="KW-1185">Reference proteome</keyword>
<dbReference type="InterPro" id="IPR012386">
    <property type="entry name" value="Cyclic-nucl_3Pdiesterase"/>
</dbReference>
<gene>
    <name evidence="2" type="ORF">CspeluHIS016_0403480</name>
</gene>
<dbReference type="PANTHER" id="PTHR28141">
    <property type="entry name" value="2',3'-CYCLIC-NUCLEOTIDE 3'-PHOSPHODIESTERASE"/>
    <property type="match status" value="1"/>
</dbReference>
<dbReference type="GO" id="GO:0004113">
    <property type="term" value="F:2',3'-cyclic-nucleotide 3'-phosphodiesterase activity"/>
    <property type="evidence" value="ECO:0007669"/>
    <property type="project" value="TreeGrafter"/>
</dbReference>
<feature type="region of interest" description="Disordered" evidence="1">
    <location>
        <begin position="109"/>
        <end position="128"/>
    </location>
</feature>